<dbReference type="AlphaFoldDB" id="A0A0G1W147"/>
<accession>A0A0G1W147</accession>
<name>A0A0G1W147_9BACT</name>
<dbReference type="EMBL" id="LCQD01000012">
    <property type="protein sequence ID" value="KKW12466.1"/>
    <property type="molecule type" value="Genomic_DNA"/>
</dbReference>
<reference evidence="1 2" key="1">
    <citation type="journal article" date="2015" name="Nature">
        <title>rRNA introns, odd ribosomes, and small enigmatic genomes across a large radiation of phyla.</title>
        <authorList>
            <person name="Brown C.T."/>
            <person name="Hug L.A."/>
            <person name="Thomas B.C."/>
            <person name="Sharon I."/>
            <person name="Castelle C.J."/>
            <person name="Singh A."/>
            <person name="Wilkins M.J."/>
            <person name="Williams K.H."/>
            <person name="Banfield J.F."/>
        </authorList>
    </citation>
    <scope>NUCLEOTIDE SEQUENCE [LARGE SCALE GENOMIC DNA]</scope>
</reference>
<evidence type="ECO:0000313" key="1">
    <source>
        <dbReference type="EMBL" id="KKW12466.1"/>
    </source>
</evidence>
<gene>
    <name evidence="1" type="ORF">UY48_C0012G0013</name>
</gene>
<organism evidence="1 2">
    <name type="scientific">Candidatus Gottesmanbacteria bacterium GW2011_GWB1_49_7</name>
    <dbReference type="NCBI Taxonomy" id="1618448"/>
    <lineage>
        <taxon>Bacteria</taxon>
        <taxon>Candidatus Gottesmaniibacteriota</taxon>
    </lineage>
</organism>
<sequence>TEVNGLKSSTEIIEYKEGIDTYIRKLIGRTKIANVTCKRGYDKKRYLQDWYDQIREDNVLNPTAQLREDLIFTVTARGTGRLASTVSTVVRYIGKGMWPSGLEVSDLKADADEVLIHTAEFACEQFYEYRT</sequence>
<dbReference type="Proteomes" id="UP000034588">
    <property type="component" value="Unassembled WGS sequence"/>
</dbReference>
<proteinExistence type="predicted"/>
<comment type="caution">
    <text evidence="1">The sequence shown here is derived from an EMBL/GenBank/DDBJ whole genome shotgun (WGS) entry which is preliminary data.</text>
</comment>
<dbReference type="InterPro" id="IPR010667">
    <property type="entry name" value="Phage_T4_Gp19"/>
</dbReference>
<feature type="non-terminal residue" evidence="1">
    <location>
        <position position="1"/>
    </location>
</feature>
<evidence type="ECO:0000313" key="2">
    <source>
        <dbReference type="Proteomes" id="UP000034588"/>
    </source>
</evidence>
<protein>
    <submittedName>
        <fullName evidence="1">Uncharacterized protein</fullName>
    </submittedName>
</protein>
<dbReference type="Pfam" id="PF06841">
    <property type="entry name" value="Phage_T4_gp19"/>
    <property type="match status" value="1"/>
</dbReference>
<dbReference type="GO" id="GO:0005198">
    <property type="term" value="F:structural molecule activity"/>
    <property type="evidence" value="ECO:0007669"/>
    <property type="project" value="InterPro"/>
</dbReference>